<evidence type="ECO:0000313" key="8">
    <source>
        <dbReference type="Proteomes" id="UP001162164"/>
    </source>
</evidence>
<keyword evidence="3" id="KW-0378">Hydrolase</keyword>
<evidence type="ECO:0008006" key="9">
    <source>
        <dbReference type="Google" id="ProtNLM"/>
    </source>
</evidence>
<keyword evidence="5" id="KW-0464">Manganese</keyword>
<evidence type="ECO:0000256" key="2">
    <source>
        <dbReference type="ARBA" id="ARBA00022723"/>
    </source>
</evidence>
<evidence type="ECO:0000256" key="3">
    <source>
        <dbReference type="ARBA" id="ARBA00022801"/>
    </source>
</evidence>
<keyword evidence="4 6" id="KW-0472">Membrane</keyword>
<dbReference type="SUPFAM" id="SSF56300">
    <property type="entry name" value="Metallo-dependent phosphatases"/>
    <property type="match status" value="1"/>
</dbReference>
<dbReference type="PANTHER" id="PTHR13315:SF0">
    <property type="entry name" value="METALLOPHOSPHOESTERASE 1"/>
    <property type="match status" value="1"/>
</dbReference>
<dbReference type="PANTHER" id="PTHR13315">
    <property type="entry name" value="METALLO PHOSPHOESTERASE RELATED"/>
    <property type="match status" value="1"/>
</dbReference>
<dbReference type="InterPro" id="IPR029052">
    <property type="entry name" value="Metallo-depent_PP-like"/>
</dbReference>
<keyword evidence="2" id="KW-0479">Metal-binding</keyword>
<name>A0ABQ9K1F0_9CUCU</name>
<dbReference type="Proteomes" id="UP001162164">
    <property type="component" value="Unassembled WGS sequence"/>
</dbReference>
<keyword evidence="6" id="KW-0812">Transmembrane</keyword>
<dbReference type="InterPro" id="IPR033308">
    <property type="entry name" value="PGAP5/Cdc1/Ted1"/>
</dbReference>
<comment type="cofactor">
    <cofactor evidence="1">
        <name>Mn(2+)</name>
        <dbReference type="ChEBI" id="CHEBI:29035"/>
    </cofactor>
</comment>
<evidence type="ECO:0000256" key="4">
    <source>
        <dbReference type="ARBA" id="ARBA00023136"/>
    </source>
</evidence>
<dbReference type="EMBL" id="JAPWTJ010000066">
    <property type="protein sequence ID" value="KAJ8983694.1"/>
    <property type="molecule type" value="Genomic_DNA"/>
</dbReference>
<protein>
    <recommendedName>
        <fullName evidence="9">Metallophosphoesterase 1</fullName>
    </recommendedName>
</protein>
<keyword evidence="6" id="KW-1133">Transmembrane helix</keyword>
<gene>
    <name evidence="7" type="ORF">NQ317_003484</name>
</gene>
<keyword evidence="8" id="KW-1185">Reference proteome</keyword>
<evidence type="ECO:0000256" key="1">
    <source>
        <dbReference type="ARBA" id="ARBA00001936"/>
    </source>
</evidence>
<reference evidence="7" key="1">
    <citation type="journal article" date="2023" name="Insect Mol. Biol.">
        <title>Genome sequencing provides insights into the evolution of gene families encoding plant cell wall-degrading enzymes in longhorned beetles.</title>
        <authorList>
            <person name="Shin N.R."/>
            <person name="Okamura Y."/>
            <person name="Kirsch R."/>
            <person name="Pauchet Y."/>
        </authorList>
    </citation>
    <scope>NUCLEOTIDE SEQUENCE</scope>
    <source>
        <strain evidence="7">MMC_N1</strain>
    </source>
</reference>
<feature type="transmembrane region" description="Helical" evidence="6">
    <location>
        <begin position="69"/>
        <end position="94"/>
    </location>
</feature>
<organism evidence="7 8">
    <name type="scientific">Molorchus minor</name>
    <dbReference type="NCBI Taxonomy" id="1323400"/>
    <lineage>
        <taxon>Eukaryota</taxon>
        <taxon>Metazoa</taxon>
        <taxon>Ecdysozoa</taxon>
        <taxon>Arthropoda</taxon>
        <taxon>Hexapoda</taxon>
        <taxon>Insecta</taxon>
        <taxon>Pterygota</taxon>
        <taxon>Neoptera</taxon>
        <taxon>Endopterygota</taxon>
        <taxon>Coleoptera</taxon>
        <taxon>Polyphaga</taxon>
        <taxon>Cucujiformia</taxon>
        <taxon>Chrysomeloidea</taxon>
        <taxon>Cerambycidae</taxon>
        <taxon>Lamiinae</taxon>
        <taxon>Monochamini</taxon>
        <taxon>Molorchus</taxon>
    </lineage>
</organism>
<evidence type="ECO:0000256" key="6">
    <source>
        <dbReference type="SAM" id="Phobius"/>
    </source>
</evidence>
<proteinExistence type="predicted"/>
<evidence type="ECO:0000256" key="5">
    <source>
        <dbReference type="ARBA" id="ARBA00023211"/>
    </source>
</evidence>
<evidence type="ECO:0000313" key="7">
    <source>
        <dbReference type="EMBL" id="KAJ8983694.1"/>
    </source>
</evidence>
<comment type="caution">
    <text evidence="7">The sequence shown here is derived from an EMBL/GenBank/DDBJ whole genome shotgun (WGS) entry which is preliminary data.</text>
</comment>
<sequence length="457" mass="52303">MLRKTVRWRSRISPYLNQRFVTSFNAPAVQLISVRGNHFVLINSMALEGDGCFLCKPAEQQLMKIENDFGLGLAGCAFCAPLVLFRVVFGFLYMTVHTRREPEILQCAKGTGKCNLKTKLDMFSKPILMQIRVLLPTILHYSCITARSRGQPLSEIHVQCLMKYVSVLHNTPISNTSQYLAILLNTRFCNTASSPNTKFSQYCITSHYLQSHGERDHFSAIHVQIISSGYLLEQAIGKSKRARSILQHYPLYRQSDVECDDFDAAPFPIKQERFREKWECLSQEATFQLLNQIKPRIALSGHTHHGCTRPLPTGDGIEVTIPSFSWRNKDNPNYLLAVFTPNNYAYAKCEMPHSDRAYTNHEGNCASTRKQEMRCQTSPKFLMGFVNILRDNPFENCLGLILMQNFNYVVHSLIKIINRGMFHNIKQNHNTFQKPRQVPVQAAIPKAVVKDRRIANR</sequence>
<accession>A0ABQ9K1F0</accession>